<gene>
    <name evidence="3" type="ORF">KXV57_000288</name>
</gene>
<sequence>MSWSFQQRGPSPAPDEEPDVEMRFLTFFVLAAAACAAVPYEEYILAPATRDLVPERVYQVSGSISDPSAVTHAEGGKATFHGVSSVTYDFGRNIAGIVSVAVSRVSSPDAFIGVTFSESSAWISHEACDATADAGLDSPLWFPVGHGPGRYTAEKKHNRGAFRYLNLITNTSATVVVDSVQVNFTAAPTQNLRAYKGYFHCDDELLNRIWYAGAYTNQLCTIDPSMGNALPLLGAVTSRDNITLPETVPWWSNYTIANGSSVLTDGAKRDRLVWPGDMSIALESVAVSTYDLYSVRMALESLFAMQQADGRLPYAGKPFYDTVSYTYHLHSLVGVAYYYRFAEDLNWLAAHWTQYKRALQWSLSSIDHTGLANVAASADWLRFGMGGHNIEANSILYFVLRESLLLATTLNDTASSSSWSRIASTLKASANARLWDPAVGLYRDNETTTLHPQDGNAWALKANITLSATQSAAISAALSARWGPYGAPAPEAGSTVSPFSTGFELQAHFLAGQPQRALDLMRRQWGFMLDDPRMTQSTFIEGYSTDGSLHYAPYRNDARISHAHGWATGPTAALMFYAAGLQIAGAGGERWLFAPMPGDLQAVEAGFETRLGRFATEFTRGEEGYTKLVFTTPEGTSGEVRLEAEGVLVSGNGTRVKLVEGVSTGLHGGTWRLTRV</sequence>
<feature type="domain" description="Alpha-L-rhamnosidase C-terminal" evidence="2">
    <location>
        <begin position="580"/>
        <end position="645"/>
    </location>
</feature>
<dbReference type="InterPro" id="IPR035398">
    <property type="entry name" value="Bac_rhamnosid_C"/>
</dbReference>
<proteinExistence type="predicted"/>
<feature type="domain" description="Alpha-L-rhamnosidase six-hairpin glycosidase" evidence="1">
    <location>
        <begin position="257"/>
        <end position="482"/>
    </location>
</feature>
<dbReference type="EMBL" id="JAIBSC010000010">
    <property type="protein sequence ID" value="KAH1909873.1"/>
    <property type="molecule type" value="Genomic_DNA"/>
</dbReference>
<dbReference type="Proteomes" id="UP000813423">
    <property type="component" value="Unassembled WGS sequence"/>
</dbReference>
<organism evidence="3 4">
    <name type="scientific">Aspergillus fumigatus</name>
    <name type="common">Neosartorya fumigata</name>
    <dbReference type="NCBI Taxonomy" id="746128"/>
    <lineage>
        <taxon>Eukaryota</taxon>
        <taxon>Fungi</taxon>
        <taxon>Dikarya</taxon>
        <taxon>Ascomycota</taxon>
        <taxon>Pezizomycotina</taxon>
        <taxon>Eurotiomycetes</taxon>
        <taxon>Eurotiomycetidae</taxon>
        <taxon>Eurotiales</taxon>
        <taxon>Aspergillaceae</taxon>
        <taxon>Aspergillus</taxon>
        <taxon>Aspergillus subgen. Fumigati</taxon>
    </lineage>
</organism>
<dbReference type="GO" id="GO:0003824">
    <property type="term" value="F:catalytic activity"/>
    <property type="evidence" value="ECO:0007669"/>
    <property type="project" value="UniProtKB-ARBA"/>
</dbReference>
<dbReference type="Gene3D" id="2.60.420.10">
    <property type="entry name" value="Maltose phosphorylase, domain 3"/>
    <property type="match status" value="1"/>
</dbReference>
<dbReference type="InterPro" id="IPR012341">
    <property type="entry name" value="6hp_glycosidase-like_sf"/>
</dbReference>
<reference evidence="3" key="1">
    <citation type="submission" date="2021-08" db="EMBL/GenBank/DDBJ databases">
        <title>Global Aspergillus fumigatus from environmental and clinical sources.</title>
        <authorList>
            <person name="Barber A."/>
            <person name="Sae-Ong T."/>
        </authorList>
    </citation>
    <scope>NUCLEOTIDE SEQUENCE</scope>
    <source>
        <strain evidence="3">NRZ-2016-071</strain>
    </source>
</reference>
<dbReference type="InterPro" id="IPR008928">
    <property type="entry name" value="6-hairpin_glycosidase_sf"/>
</dbReference>
<dbReference type="OMA" id="GYFHCDD"/>
<comment type="caution">
    <text evidence="3">The sequence shown here is derived from an EMBL/GenBank/DDBJ whole genome shotgun (WGS) entry which is preliminary data.</text>
</comment>
<dbReference type="SMR" id="A0A9P8SWX4"/>
<evidence type="ECO:0000313" key="4">
    <source>
        <dbReference type="Proteomes" id="UP000813423"/>
    </source>
</evidence>
<dbReference type="GO" id="GO:0005975">
    <property type="term" value="P:carbohydrate metabolic process"/>
    <property type="evidence" value="ECO:0007669"/>
    <property type="project" value="InterPro"/>
</dbReference>
<evidence type="ECO:0008006" key="5">
    <source>
        <dbReference type="Google" id="ProtNLM"/>
    </source>
</evidence>
<dbReference type="AlphaFoldDB" id="A0A9P8SWX4"/>
<dbReference type="Pfam" id="PF17390">
    <property type="entry name" value="Bac_rhamnosid_C"/>
    <property type="match status" value="1"/>
</dbReference>
<dbReference type="Gene3D" id="1.50.10.10">
    <property type="match status" value="1"/>
</dbReference>
<evidence type="ECO:0000259" key="2">
    <source>
        <dbReference type="Pfam" id="PF17390"/>
    </source>
</evidence>
<protein>
    <recommendedName>
        <fullName evidence="5">Alpha-L-rhamnosidase A</fullName>
    </recommendedName>
</protein>
<evidence type="ECO:0000313" key="3">
    <source>
        <dbReference type="EMBL" id="KAH1909873.1"/>
    </source>
</evidence>
<dbReference type="InterPro" id="IPR035396">
    <property type="entry name" value="Bac_rhamnosid6H"/>
</dbReference>
<dbReference type="PANTHER" id="PTHR34987">
    <property type="entry name" value="C, PUTATIVE (AFU_ORTHOLOGUE AFUA_3G02880)-RELATED"/>
    <property type="match status" value="1"/>
</dbReference>
<name>A0A9P8SWX4_ASPFM</name>
<accession>A0A9P8SWX4</accession>
<dbReference type="Pfam" id="PF17389">
    <property type="entry name" value="Bac_rhamnosid6H"/>
    <property type="match status" value="1"/>
</dbReference>
<dbReference type="SUPFAM" id="SSF48208">
    <property type="entry name" value="Six-hairpin glycosidases"/>
    <property type="match status" value="1"/>
</dbReference>
<dbReference type="PANTHER" id="PTHR34987:SF6">
    <property type="entry name" value="ALPHA-L-RHAMNOSIDASE SIX-HAIRPIN GLYCOSIDASE DOMAIN-CONTAINING PROTEIN"/>
    <property type="match status" value="1"/>
</dbReference>
<evidence type="ECO:0000259" key="1">
    <source>
        <dbReference type="Pfam" id="PF17389"/>
    </source>
</evidence>